<organism evidence="3 4">
    <name type="scientific">Oncorhynchus kisutch</name>
    <name type="common">Coho salmon</name>
    <name type="synonym">Salmo kisutch</name>
    <dbReference type="NCBI Taxonomy" id="8019"/>
    <lineage>
        <taxon>Eukaryota</taxon>
        <taxon>Metazoa</taxon>
        <taxon>Chordata</taxon>
        <taxon>Craniata</taxon>
        <taxon>Vertebrata</taxon>
        <taxon>Euteleostomi</taxon>
        <taxon>Actinopterygii</taxon>
        <taxon>Neopterygii</taxon>
        <taxon>Teleostei</taxon>
        <taxon>Protacanthopterygii</taxon>
        <taxon>Salmoniformes</taxon>
        <taxon>Salmonidae</taxon>
        <taxon>Salmoninae</taxon>
        <taxon>Oncorhynchus</taxon>
    </lineage>
</organism>
<feature type="region of interest" description="Disordered" evidence="1">
    <location>
        <begin position="481"/>
        <end position="519"/>
    </location>
</feature>
<feature type="region of interest" description="Disordered" evidence="1">
    <location>
        <begin position="183"/>
        <end position="214"/>
    </location>
</feature>
<dbReference type="SUPFAM" id="SSF46689">
    <property type="entry name" value="Homeodomain-like"/>
    <property type="match status" value="1"/>
</dbReference>
<reference evidence="3" key="2">
    <citation type="submission" date="2025-09" db="UniProtKB">
        <authorList>
            <consortium name="Ensembl"/>
        </authorList>
    </citation>
    <scope>IDENTIFICATION</scope>
</reference>
<dbReference type="InterPro" id="IPR039110">
    <property type="entry name" value="KNL2-like"/>
</dbReference>
<feature type="region of interest" description="Disordered" evidence="1">
    <location>
        <begin position="266"/>
        <end position="326"/>
    </location>
</feature>
<feature type="compositionally biased region" description="Low complexity" evidence="1">
    <location>
        <begin position="737"/>
        <end position="747"/>
    </location>
</feature>
<feature type="compositionally biased region" description="Basic and acidic residues" evidence="1">
    <location>
        <begin position="783"/>
        <end position="798"/>
    </location>
</feature>
<dbReference type="Proteomes" id="UP000694557">
    <property type="component" value="Unassembled WGS sequence"/>
</dbReference>
<dbReference type="CDD" id="cd00167">
    <property type="entry name" value="SANT"/>
    <property type="match status" value="1"/>
</dbReference>
<name>A0A8C7FRM6_ONCKI</name>
<feature type="compositionally biased region" description="Low complexity" evidence="1">
    <location>
        <begin position="882"/>
        <end position="894"/>
    </location>
</feature>
<reference evidence="3" key="1">
    <citation type="submission" date="2025-08" db="UniProtKB">
        <authorList>
            <consortium name="Ensembl"/>
        </authorList>
    </citation>
    <scope>IDENTIFICATION</scope>
</reference>
<feature type="region of interest" description="Disordered" evidence="1">
    <location>
        <begin position="816"/>
        <end position="932"/>
    </location>
</feature>
<dbReference type="PANTHER" id="PTHR16124">
    <property type="entry name" value="MIS18-BINDING PROTEIN 1"/>
    <property type="match status" value="1"/>
</dbReference>
<dbReference type="Ensembl" id="ENSOKIT00005034076.1">
    <property type="protein sequence ID" value="ENSOKIP00005032258.1"/>
    <property type="gene ID" value="ENSOKIG00005013857.1"/>
</dbReference>
<dbReference type="GO" id="GO:0000775">
    <property type="term" value="C:chromosome, centromeric region"/>
    <property type="evidence" value="ECO:0007669"/>
    <property type="project" value="TreeGrafter"/>
</dbReference>
<gene>
    <name evidence="3" type="primary">mis18bp1</name>
</gene>
<evidence type="ECO:0000313" key="4">
    <source>
        <dbReference type="Proteomes" id="UP000694557"/>
    </source>
</evidence>
<evidence type="ECO:0000256" key="1">
    <source>
        <dbReference type="SAM" id="MobiDB-lite"/>
    </source>
</evidence>
<feature type="compositionally biased region" description="Polar residues" evidence="1">
    <location>
        <begin position="309"/>
        <end position="325"/>
    </location>
</feature>
<feature type="compositionally biased region" description="Basic and acidic residues" evidence="1">
    <location>
        <begin position="895"/>
        <end position="906"/>
    </location>
</feature>
<evidence type="ECO:0000259" key="2">
    <source>
        <dbReference type="SMART" id="SM00717"/>
    </source>
</evidence>
<feature type="domain" description="Myb-like" evidence="2">
    <location>
        <begin position="928"/>
        <end position="980"/>
    </location>
</feature>
<feature type="region of interest" description="Disordered" evidence="1">
    <location>
        <begin position="1034"/>
        <end position="1079"/>
    </location>
</feature>
<feature type="compositionally biased region" description="Basic and acidic residues" evidence="1">
    <location>
        <begin position="281"/>
        <end position="290"/>
    </location>
</feature>
<evidence type="ECO:0000313" key="3">
    <source>
        <dbReference type="Ensembl" id="ENSOKIP00005032258.1"/>
    </source>
</evidence>
<feature type="compositionally biased region" description="Polar residues" evidence="1">
    <location>
        <begin position="292"/>
        <end position="301"/>
    </location>
</feature>
<dbReference type="Gene3D" id="1.10.10.60">
    <property type="entry name" value="Homeodomain-like"/>
    <property type="match status" value="1"/>
</dbReference>
<proteinExistence type="predicted"/>
<dbReference type="InterPro" id="IPR001005">
    <property type="entry name" value="SANT/Myb"/>
</dbReference>
<keyword evidence="4" id="KW-1185">Reference proteome</keyword>
<dbReference type="GeneTree" id="ENSGT00390000007395"/>
<dbReference type="AlphaFoldDB" id="A0A8C7FRM6"/>
<dbReference type="PANTHER" id="PTHR16124:SF3">
    <property type="entry name" value="MIS18-BINDING PROTEIN 1"/>
    <property type="match status" value="1"/>
</dbReference>
<sequence length="1175" mass="132450">MFTPSRHRESTYFHEEDTVGRDRIIFPALKAFRTSEVISRELESPAKVFARMKARVQAEIIPVENERTKTPNPVREKRIQEEHGGVMSSPRKRHQHLVNYEQKETEDHEFTYDAEVLTLSPFQSPSQGLTHSHFMVHPQDLQRQSPLKDMGSSAVKPTNINAQKQGPALDAFSTKSQRKALSYPHTLLSSNDTQRPTPLKDLKSASQTTNITTPVKRLKSMEDCNGEIKFGAHNIVHDESVFRSEVVLDGLPCLDSRANTFALLKERRRKRDQQDGYQESSRQDPMKGCERSVSTRAQPTVGTGEDASVNVTSSVPTGLSETSIPSRPDAGLGQCEFYHDKPPPRPFPDLVHDPLLQVSPKISIPKKQEAVFRAKHIAESTGSNVTGIHLRHWLLKSRNDRFYVDGVREDNKMPWHSNLIAKRISTTHLKTASGSIYILVGKMAPDFSGTKLPKWLLKKFLFGFPTDWKKYLELLLSEPKGSEGKKGSKGLITPRNQNHLSTKTQDNTSQKPNATKRSARCCATSAVNSANVSRSGRLIKPPLEYWKGARVLLDSDMNVTIHGGYDDSSMLYSQVSTPVARVLLDGPPKPAKVFLPPAEERLRGDTSEEETMPLRKVKTYHRPSRSKPEDKSPHRAPKSRWCKAEDNVLSRVPKRPKNASREPHRSMSLENPSHRYRGKPNEASPNSQWSKPENPSTKGPGRPKRVSPASQGSKSEVILSPKLQGRPRKTGQRSWSATAPAAYADHAPQSPPRRYLRGANKQHSDDSDKANTSSELLPVKQVNHSEKVDPPRVLDLPKKRVRRQMLPAKLLDDIVKDTGKPAPTTTYPLRLTRNRNVQYVRHSTDRESQSDDDFTQKKKPKAVKTGPIKSRGTITRGRVLEDSQTASGGSSTSQDDCKKKLSKRDSPLTLRGKGSKFLRVQQREKEENGDEWTEAELLKLHEAVTSLPKHTSDFWVNVAMEVGSHSAEDCQKQYNAQAPTFLAPSKATKKRDVLQKKEPLVEPPRITARKGTLKRKQQVRNLLDHMPKDDHDDIFNSSPMQNKRVKLPTVSPNGKEDVFMDSEHDPQTPSSSRFPSVKTPQCLHITPGMMGSVNRDNDDRYIYQLQKRMKKGQAKLHKLGAASKVGCFVRNISEELIDQRRAIYTHIYTYIHTDTLYFWGHCENELVSRMTGTTV</sequence>
<feature type="compositionally biased region" description="Basic and acidic residues" evidence="1">
    <location>
        <begin position="1054"/>
        <end position="1066"/>
    </location>
</feature>
<feature type="compositionally biased region" description="Basic residues" evidence="1">
    <location>
        <begin position="615"/>
        <end position="625"/>
    </location>
</feature>
<protein>
    <recommendedName>
        <fullName evidence="2">Myb-like domain-containing protein</fullName>
    </recommendedName>
</protein>
<feature type="region of interest" description="Disordered" evidence="1">
    <location>
        <begin position="594"/>
        <end position="800"/>
    </location>
</feature>
<feature type="compositionally biased region" description="Polar residues" evidence="1">
    <location>
        <begin position="204"/>
        <end position="213"/>
    </location>
</feature>
<accession>A0A8C7FRM6</accession>
<feature type="compositionally biased region" description="Polar residues" evidence="1">
    <location>
        <begin position="683"/>
        <end position="697"/>
    </location>
</feature>
<feature type="compositionally biased region" description="Polar residues" evidence="1">
    <location>
        <begin position="187"/>
        <end position="196"/>
    </location>
</feature>
<dbReference type="InterPro" id="IPR015216">
    <property type="entry name" value="SANTA"/>
</dbReference>
<dbReference type="Pfam" id="PF09133">
    <property type="entry name" value="SANTA"/>
    <property type="match status" value="1"/>
</dbReference>
<feature type="compositionally biased region" description="Polar residues" evidence="1">
    <location>
        <begin position="494"/>
        <end position="516"/>
    </location>
</feature>
<dbReference type="SMART" id="SM00717">
    <property type="entry name" value="SANT"/>
    <property type="match status" value="1"/>
</dbReference>
<dbReference type="InterPro" id="IPR009057">
    <property type="entry name" value="Homeodomain-like_sf"/>
</dbReference>